<protein>
    <submittedName>
        <fullName evidence="1">Uncharacterized protein</fullName>
    </submittedName>
</protein>
<dbReference type="Proteomes" id="UP000185696">
    <property type="component" value="Unassembled WGS sequence"/>
</dbReference>
<accession>A0A7Z1AUM3</accession>
<comment type="caution">
    <text evidence="1">The sequence shown here is derived from an EMBL/GenBank/DDBJ whole genome shotgun (WGS) entry which is preliminary data.</text>
</comment>
<organism evidence="1 2">
    <name type="scientific">Actinophytocola xinjiangensis</name>
    <dbReference type="NCBI Taxonomy" id="485602"/>
    <lineage>
        <taxon>Bacteria</taxon>
        <taxon>Bacillati</taxon>
        <taxon>Actinomycetota</taxon>
        <taxon>Actinomycetes</taxon>
        <taxon>Pseudonocardiales</taxon>
        <taxon>Pseudonocardiaceae</taxon>
    </lineage>
</organism>
<feature type="non-terminal residue" evidence="1">
    <location>
        <position position="1"/>
    </location>
</feature>
<sequence length="101" mass="9293">GLGAARAALGAAGELVGAARWRAGVGPAVRSGLRSRLGSGREVVDGRAARAAGVPAGAAREVAGVLAGRRSGGEVGGEVTALGGVGRGSAGGVGATLGPGL</sequence>
<dbReference type="EMBL" id="MSIF01000039">
    <property type="protein sequence ID" value="OLF04685.1"/>
    <property type="molecule type" value="Genomic_DNA"/>
</dbReference>
<keyword evidence="2" id="KW-1185">Reference proteome</keyword>
<dbReference type="AlphaFoldDB" id="A0A7Z1AUM3"/>
<evidence type="ECO:0000313" key="1">
    <source>
        <dbReference type="EMBL" id="OLF04685.1"/>
    </source>
</evidence>
<reference evidence="1 2" key="1">
    <citation type="submission" date="2016-12" db="EMBL/GenBank/DDBJ databases">
        <title>The draft genome sequence of Actinophytocola xinjiangensis.</title>
        <authorList>
            <person name="Wang W."/>
            <person name="Yuan L."/>
        </authorList>
    </citation>
    <scope>NUCLEOTIDE SEQUENCE [LARGE SCALE GENOMIC DNA]</scope>
    <source>
        <strain evidence="1 2">CGMCC 4.4663</strain>
    </source>
</reference>
<gene>
    <name evidence="1" type="ORF">BLA60_39360</name>
</gene>
<evidence type="ECO:0000313" key="2">
    <source>
        <dbReference type="Proteomes" id="UP000185696"/>
    </source>
</evidence>
<name>A0A7Z1AUM3_9PSEU</name>
<proteinExistence type="predicted"/>